<dbReference type="Proteomes" id="UP000766486">
    <property type="component" value="Unassembled WGS sequence"/>
</dbReference>
<protein>
    <recommendedName>
        <fullName evidence="4">Ig-like domain-containing protein</fullName>
    </recommendedName>
</protein>
<sequence length="121" mass="12961">MLVSGIALLALFGQAYAGCTQIADDVGNSLTEVEQCPIERDSAGVPTGRNFCPDADAWISPGGNWGATAYTTSKAVNFRIIPISEGGFFDPIYYHCTANTDGEFIWTRDYSLGYTGVTTMS</sequence>
<reference evidence="2 3" key="1">
    <citation type="submission" date="2019-06" db="EMBL/GenBank/DDBJ databases">
        <authorList>
            <person name="Broberg M."/>
        </authorList>
    </citation>
    <scope>NUCLEOTIDE SEQUENCE [LARGE SCALE GENOMIC DNA]</scope>
</reference>
<keyword evidence="1" id="KW-0732">Signal</keyword>
<evidence type="ECO:0000256" key="1">
    <source>
        <dbReference type="SAM" id="SignalP"/>
    </source>
</evidence>
<feature type="signal peptide" evidence="1">
    <location>
        <begin position="1"/>
        <end position="17"/>
    </location>
</feature>
<evidence type="ECO:0000313" key="2">
    <source>
        <dbReference type="EMBL" id="VUC36536.1"/>
    </source>
</evidence>
<feature type="chain" id="PRO_5047430300" description="Ig-like domain-containing protein" evidence="1">
    <location>
        <begin position="18"/>
        <end position="121"/>
    </location>
</feature>
<proteinExistence type="predicted"/>
<gene>
    <name evidence="2" type="ORF">CLO192961_LOCUS447286</name>
</gene>
<dbReference type="EMBL" id="CABFNS010000930">
    <property type="protein sequence ID" value="VUC36536.1"/>
    <property type="molecule type" value="Genomic_DNA"/>
</dbReference>
<keyword evidence="3" id="KW-1185">Reference proteome</keyword>
<organism evidence="2 3">
    <name type="scientific">Bionectria ochroleuca</name>
    <name type="common">Gliocladium roseum</name>
    <dbReference type="NCBI Taxonomy" id="29856"/>
    <lineage>
        <taxon>Eukaryota</taxon>
        <taxon>Fungi</taxon>
        <taxon>Dikarya</taxon>
        <taxon>Ascomycota</taxon>
        <taxon>Pezizomycotina</taxon>
        <taxon>Sordariomycetes</taxon>
        <taxon>Hypocreomycetidae</taxon>
        <taxon>Hypocreales</taxon>
        <taxon>Bionectriaceae</taxon>
        <taxon>Clonostachys</taxon>
    </lineage>
</organism>
<accession>A0ABY6V2A0</accession>
<evidence type="ECO:0000313" key="3">
    <source>
        <dbReference type="Proteomes" id="UP000766486"/>
    </source>
</evidence>
<evidence type="ECO:0008006" key="4">
    <source>
        <dbReference type="Google" id="ProtNLM"/>
    </source>
</evidence>
<name>A0ABY6V2A0_BIOOC</name>
<comment type="caution">
    <text evidence="2">The sequence shown here is derived from an EMBL/GenBank/DDBJ whole genome shotgun (WGS) entry which is preliminary data.</text>
</comment>